<protein>
    <submittedName>
        <fullName evidence="2">MSHA biogenesis protein MshK</fullName>
    </submittedName>
</protein>
<feature type="chain" id="PRO_5047415712" evidence="1">
    <location>
        <begin position="22"/>
        <end position="109"/>
    </location>
</feature>
<keyword evidence="3" id="KW-1185">Reference proteome</keyword>
<feature type="signal peptide" evidence="1">
    <location>
        <begin position="1"/>
        <end position="21"/>
    </location>
</feature>
<dbReference type="Proteomes" id="UP001186452">
    <property type="component" value="Unassembled WGS sequence"/>
</dbReference>
<evidence type="ECO:0000256" key="1">
    <source>
        <dbReference type="SAM" id="SignalP"/>
    </source>
</evidence>
<evidence type="ECO:0000313" key="2">
    <source>
        <dbReference type="EMBL" id="MDV5170954.1"/>
    </source>
</evidence>
<gene>
    <name evidence="2" type="ORF">R2X38_18285</name>
</gene>
<keyword evidence="1" id="KW-0732">Signal</keyword>
<accession>A0ABU3ZLG6</accession>
<comment type="caution">
    <text evidence="2">The sequence shown here is derived from an EMBL/GenBank/DDBJ whole genome shotgun (WGS) entry which is preliminary data.</text>
</comment>
<reference evidence="2 3" key="1">
    <citation type="submission" date="2023-10" db="EMBL/GenBank/DDBJ databases">
        <title>Marine bacteria isolated from horseshoe crab.</title>
        <authorList>
            <person name="Cheng T.H."/>
        </authorList>
    </citation>
    <scope>NUCLEOTIDE SEQUENCE [LARGE SCALE GENOMIC DNA]</scope>
    <source>
        <strain evidence="2 3">HSC6</strain>
    </source>
</reference>
<organism evidence="2 3">
    <name type="scientific">Photobacterium rosenbergii</name>
    <dbReference type="NCBI Taxonomy" id="294936"/>
    <lineage>
        <taxon>Bacteria</taxon>
        <taxon>Pseudomonadati</taxon>
        <taxon>Pseudomonadota</taxon>
        <taxon>Gammaproteobacteria</taxon>
        <taxon>Vibrionales</taxon>
        <taxon>Vibrionaceae</taxon>
        <taxon>Photobacterium</taxon>
    </lineage>
</organism>
<dbReference type="RefSeq" id="WP_317523763.1">
    <property type="nucleotide sequence ID" value="NZ_JAWJZI010000008.1"/>
</dbReference>
<evidence type="ECO:0000313" key="3">
    <source>
        <dbReference type="Proteomes" id="UP001186452"/>
    </source>
</evidence>
<dbReference type="EMBL" id="JAWJZI010000008">
    <property type="protein sequence ID" value="MDV5170954.1"/>
    <property type="molecule type" value="Genomic_DNA"/>
</dbReference>
<sequence length="109" mass="11742">MVRLAVIAVAWLMMSLVPAQAAKDPTAPLGRQAPAVKPSPSRARLPQLQGIFCDQDGQACRAVLNSVSVGTGGRISGYTLSQVTDDYVILQRGGRQWRLDMFADNVKSE</sequence>
<proteinExistence type="predicted"/>
<name>A0ABU3ZLG6_9GAMM</name>